<accession>A0A9D5HT90</accession>
<dbReference type="SUPFAM" id="SSF54928">
    <property type="entry name" value="RNA-binding domain, RBD"/>
    <property type="match status" value="1"/>
</dbReference>
<dbReference type="OrthoDB" id="185373at2759"/>
<organism evidence="6 7">
    <name type="scientific">Dioscorea zingiberensis</name>
    <dbReference type="NCBI Taxonomy" id="325984"/>
    <lineage>
        <taxon>Eukaryota</taxon>
        <taxon>Viridiplantae</taxon>
        <taxon>Streptophyta</taxon>
        <taxon>Embryophyta</taxon>
        <taxon>Tracheophyta</taxon>
        <taxon>Spermatophyta</taxon>
        <taxon>Magnoliopsida</taxon>
        <taxon>Liliopsida</taxon>
        <taxon>Dioscoreales</taxon>
        <taxon>Dioscoreaceae</taxon>
        <taxon>Dioscorea</taxon>
    </lineage>
</organism>
<dbReference type="InterPro" id="IPR012677">
    <property type="entry name" value="Nucleotide-bd_a/b_plait_sf"/>
</dbReference>
<feature type="repeat" description="PPR" evidence="4">
    <location>
        <begin position="114"/>
        <end position="148"/>
    </location>
</feature>
<feature type="domain" description="RRM" evidence="5">
    <location>
        <begin position="485"/>
        <end position="559"/>
    </location>
</feature>
<dbReference type="PANTHER" id="PTHR47936">
    <property type="entry name" value="PPR_LONG DOMAIN-CONTAINING PROTEIN"/>
    <property type="match status" value="1"/>
</dbReference>
<keyword evidence="2" id="KW-0677">Repeat</keyword>
<dbReference type="PROSITE" id="PS51375">
    <property type="entry name" value="PPR"/>
    <property type="match status" value="5"/>
</dbReference>
<feature type="repeat" description="PPR" evidence="4">
    <location>
        <begin position="295"/>
        <end position="329"/>
    </location>
</feature>
<dbReference type="EMBL" id="JAGGNH010000001">
    <property type="protein sequence ID" value="KAJ0987586.1"/>
    <property type="molecule type" value="Genomic_DNA"/>
</dbReference>
<dbReference type="AlphaFoldDB" id="A0A9D5HT90"/>
<dbReference type="Gene3D" id="1.25.40.10">
    <property type="entry name" value="Tetratricopeptide repeat domain"/>
    <property type="match status" value="3"/>
</dbReference>
<sequence>MLLRSLSSRLISTTTSSSSFLSILQQNHSNPNLELTLSRSPLPLTPSTIQSVLDSITSLPVPALRFFVWAGLHRSHRHSAFAYAAASHSLRLRSHPEALLLLLDSYRRSSVPVSLRTFKILLNLCLHSNLVSPALSLLNQMPTFGCRPDTPFFNTLFRLLVHNLETHHTSIAVKLFDEMLAAGLRPDMITYVLVIRALCAASRVSDACGIVSQMRANGCAPNKVVLSALFEGACAAGELDTAMKILGEMEAGDDRACAPNVVTYTCLMKWLCEKGMLEEALGVLARMGSRECRPNRVTVRTLLAGFCSQGRVDNAYELVDRMVGEGSVSSEECHSLLVICLLSIGDSAAAERIMRMMLEKGLRPDALATNSLVKELCSETRFIEAYRWFGELEENGGVLWFSSDVYSQLLVGLCNQGHKDEALVVVRRVVERGVQVDAACADVVVEMLRRIGEDHLASKGSIFGFSRRSKNQFSIPCKSLAMAVKTVLVSNISLAATERDVKEFFSFSGDIDYIEIQSESASTQRAFVTFKDTQGAETAMLLSGATIVDLSVNITPVEDYQLPPEAYKQILERKLPPAGSAVRKAEDAVSSMLAMGFVLGKDALNQAKAFDERHHLISNASATVASLDNKIGLTEKISMGTALISGKVREVDERFQVSEITKSAFAAAEQTASSAGSVLMSNQYVSTGASWFSSAFDKVVKAAGDLSVMTKEKVDKAEEEKNENISRERTEMVHEYAQLHLDETLSEDPPIVHASSHDDKINLAII</sequence>
<dbReference type="InterPro" id="IPR000504">
    <property type="entry name" value="RRM_dom"/>
</dbReference>
<dbReference type="Pfam" id="PF13041">
    <property type="entry name" value="PPR_2"/>
    <property type="match status" value="1"/>
</dbReference>
<proteinExistence type="inferred from homology"/>
<dbReference type="InterPro" id="IPR033443">
    <property type="entry name" value="PROP1-like_PPR_dom"/>
</dbReference>
<dbReference type="PANTHER" id="PTHR47936:SF3">
    <property type="entry name" value="PENTACOTRIPEPTIDE-REPEAT REGION OF PRORP DOMAIN-CONTAINING PROTEIN"/>
    <property type="match status" value="1"/>
</dbReference>
<evidence type="ECO:0000313" key="6">
    <source>
        <dbReference type="EMBL" id="KAJ0987586.1"/>
    </source>
</evidence>
<evidence type="ECO:0000256" key="1">
    <source>
        <dbReference type="ARBA" id="ARBA00007626"/>
    </source>
</evidence>
<dbReference type="FunFam" id="3.30.70.330:FF:000820">
    <property type="entry name" value="RNA recognition motif-containing protein"/>
    <property type="match status" value="1"/>
</dbReference>
<comment type="caution">
    <text evidence="6">The sequence shown here is derived from an EMBL/GenBank/DDBJ whole genome shotgun (WGS) entry which is preliminary data.</text>
</comment>
<feature type="repeat" description="PPR" evidence="4">
    <location>
        <begin position="187"/>
        <end position="221"/>
    </location>
</feature>
<evidence type="ECO:0000313" key="7">
    <source>
        <dbReference type="Proteomes" id="UP001085076"/>
    </source>
</evidence>
<dbReference type="PROSITE" id="PS50102">
    <property type="entry name" value="RRM"/>
    <property type="match status" value="1"/>
</dbReference>
<keyword evidence="3" id="KW-0694">RNA-binding</keyword>
<dbReference type="SMART" id="SM00360">
    <property type="entry name" value="RRM"/>
    <property type="match status" value="1"/>
</dbReference>
<dbReference type="Pfam" id="PF01535">
    <property type="entry name" value="PPR"/>
    <property type="match status" value="1"/>
</dbReference>
<evidence type="ECO:0000256" key="3">
    <source>
        <dbReference type="PROSITE-ProRule" id="PRU00176"/>
    </source>
</evidence>
<dbReference type="Gene3D" id="3.30.70.330">
    <property type="match status" value="1"/>
</dbReference>
<evidence type="ECO:0000259" key="5">
    <source>
        <dbReference type="PROSITE" id="PS50102"/>
    </source>
</evidence>
<evidence type="ECO:0000256" key="4">
    <source>
        <dbReference type="PROSITE-ProRule" id="PRU00708"/>
    </source>
</evidence>
<dbReference type="Pfam" id="PF00076">
    <property type="entry name" value="RRM_1"/>
    <property type="match status" value="1"/>
</dbReference>
<dbReference type="Pfam" id="PF17177">
    <property type="entry name" value="PPR_long"/>
    <property type="match status" value="1"/>
</dbReference>
<protein>
    <recommendedName>
        <fullName evidence="5">RRM domain-containing protein</fullName>
    </recommendedName>
</protein>
<reference evidence="6" key="2">
    <citation type="journal article" date="2022" name="Hortic Res">
        <title>The genome of Dioscorea zingiberensis sheds light on the biosynthesis, origin and evolution of the medicinally important diosgenin saponins.</title>
        <authorList>
            <person name="Li Y."/>
            <person name="Tan C."/>
            <person name="Li Z."/>
            <person name="Guo J."/>
            <person name="Li S."/>
            <person name="Chen X."/>
            <person name="Wang C."/>
            <person name="Dai X."/>
            <person name="Yang H."/>
            <person name="Song W."/>
            <person name="Hou L."/>
            <person name="Xu J."/>
            <person name="Tong Z."/>
            <person name="Xu A."/>
            <person name="Yuan X."/>
            <person name="Wang W."/>
            <person name="Yang Q."/>
            <person name="Chen L."/>
            <person name="Sun Z."/>
            <person name="Wang K."/>
            <person name="Pan B."/>
            <person name="Chen J."/>
            <person name="Bao Y."/>
            <person name="Liu F."/>
            <person name="Qi X."/>
            <person name="Gang D.R."/>
            <person name="Wen J."/>
            <person name="Li J."/>
        </authorList>
    </citation>
    <scope>NUCLEOTIDE SEQUENCE</scope>
    <source>
        <strain evidence="6">Dzin_1.0</strain>
    </source>
</reference>
<dbReference type="InterPro" id="IPR011990">
    <property type="entry name" value="TPR-like_helical_dom_sf"/>
</dbReference>
<evidence type="ECO:0000256" key="2">
    <source>
        <dbReference type="ARBA" id="ARBA00022737"/>
    </source>
</evidence>
<name>A0A9D5HT90_9LILI</name>
<dbReference type="GO" id="GO:0003723">
    <property type="term" value="F:RNA binding"/>
    <property type="evidence" value="ECO:0007669"/>
    <property type="project" value="UniProtKB-UniRule"/>
</dbReference>
<dbReference type="NCBIfam" id="TIGR00756">
    <property type="entry name" value="PPR"/>
    <property type="match status" value="3"/>
</dbReference>
<dbReference type="InterPro" id="IPR035979">
    <property type="entry name" value="RBD_domain_sf"/>
</dbReference>
<feature type="repeat" description="PPR" evidence="4">
    <location>
        <begin position="402"/>
        <end position="436"/>
    </location>
</feature>
<keyword evidence="7" id="KW-1185">Reference proteome</keyword>
<comment type="similarity">
    <text evidence="1">Belongs to the PPR family. P subfamily.</text>
</comment>
<reference evidence="6" key="1">
    <citation type="submission" date="2021-03" db="EMBL/GenBank/DDBJ databases">
        <authorList>
            <person name="Li Z."/>
            <person name="Yang C."/>
        </authorList>
    </citation>
    <scope>NUCLEOTIDE SEQUENCE</scope>
    <source>
        <strain evidence="6">Dzin_1.0</strain>
        <tissue evidence="6">Leaf</tissue>
    </source>
</reference>
<gene>
    <name evidence="6" type="ORF">J5N97_005942</name>
</gene>
<feature type="repeat" description="PPR" evidence="4">
    <location>
        <begin position="260"/>
        <end position="294"/>
    </location>
</feature>
<dbReference type="InterPro" id="IPR002885">
    <property type="entry name" value="PPR_rpt"/>
</dbReference>
<dbReference type="Proteomes" id="UP001085076">
    <property type="component" value="Miscellaneous, Linkage group lg01"/>
</dbReference>